<protein>
    <submittedName>
        <fullName evidence="2">Putative membrane protein</fullName>
    </submittedName>
</protein>
<feature type="transmembrane region" description="Helical" evidence="1">
    <location>
        <begin position="87"/>
        <end position="109"/>
    </location>
</feature>
<accession>A0A841DEU0</accession>
<keyword evidence="3" id="KW-1185">Reference proteome</keyword>
<evidence type="ECO:0000313" key="3">
    <source>
        <dbReference type="Proteomes" id="UP000562352"/>
    </source>
</evidence>
<reference evidence="2 3" key="1">
    <citation type="submission" date="2020-08" db="EMBL/GenBank/DDBJ databases">
        <title>Genomic Encyclopedia of Type Strains, Phase III (KMG-III): the genomes of soil and plant-associated and newly described type strains.</title>
        <authorList>
            <person name="Whitman W."/>
        </authorList>
    </citation>
    <scope>NUCLEOTIDE SEQUENCE [LARGE SCALE GENOMIC DNA]</scope>
    <source>
        <strain evidence="2 3">CECT 3303</strain>
    </source>
</reference>
<keyword evidence="1" id="KW-0472">Membrane</keyword>
<proteinExistence type="predicted"/>
<comment type="caution">
    <text evidence="2">The sequence shown here is derived from an EMBL/GenBank/DDBJ whole genome shotgun (WGS) entry which is preliminary data.</text>
</comment>
<gene>
    <name evidence="2" type="ORF">FHS22_006114</name>
</gene>
<name>A0A841DEU0_PLAVE</name>
<keyword evidence="1" id="KW-0812">Transmembrane</keyword>
<sequence length="111" mass="11621">MSHVIRPAGKPVIRPTGKPASRFTLNTDGRRHPVQNILSVTTLVLGLVALVATFSPASHVIASWAGLLGFAGGLYSQYLSATTPERVLNIVGIVASFVGVAFGIFYGGFVP</sequence>
<evidence type="ECO:0000256" key="1">
    <source>
        <dbReference type="SAM" id="Phobius"/>
    </source>
</evidence>
<feature type="transmembrane region" description="Helical" evidence="1">
    <location>
        <begin position="37"/>
        <end position="55"/>
    </location>
</feature>
<organism evidence="2 3">
    <name type="scientific">Planomonospora venezuelensis</name>
    <dbReference type="NCBI Taxonomy" id="1999"/>
    <lineage>
        <taxon>Bacteria</taxon>
        <taxon>Bacillati</taxon>
        <taxon>Actinomycetota</taxon>
        <taxon>Actinomycetes</taxon>
        <taxon>Streptosporangiales</taxon>
        <taxon>Streptosporangiaceae</taxon>
        <taxon>Planomonospora</taxon>
    </lineage>
</organism>
<dbReference type="RefSeq" id="WP_184947280.1">
    <property type="nucleotide sequence ID" value="NZ_BAAAWZ010000001.1"/>
</dbReference>
<keyword evidence="1" id="KW-1133">Transmembrane helix</keyword>
<feature type="transmembrane region" description="Helical" evidence="1">
    <location>
        <begin position="61"/>
        <end position="80"/>
    </location>
</feature>
<dbReference type="Proteomes" id="UP000562352">
    <property type="component" value="Unassembled WGS sequence"/>
</dbReference>
<dbReference type="EMBL" id="JACHJJ010000026">
    <property type="protein sequence ID" value="MBB5966818.1"/>
    <property type="molecule type" value="Genomic_DNA"/>
</dbReference>
<evidence type="ECO:0000313" key="2">
    <source>
        <dbReference type="EMBL" id="MBB5966818.1"/>
    </source>
</evidence>
<dbReference type="AlphaFoldDB" id="A0A841DEU0"/>